<organism evidence="3 4">
    <name type="scientific">Panicum miliaceum</name>
    <name type="common">Proso millet</name>
    <name type="synonym">Broomcorn millet</name>
    <dbReference type="NCBI Taxonomy" id="4540"/>
    <lineage>
        <taxon>Eukaryota</taxon>
        <taxon>Viridiplantae</taxon>
        <taxon>Streptophyta</taxon>
        <taxon>Embryophyta</taxon>
        <taxon>Tracheophyta</taxon>
        <taxon>Spermatophyta</taxon>
        <taxon>Magnoliopsida</taxon>
        <taxon>Liliopsida</taxon>
        <taxon>Poales</taxon>
        <taxon>Poaceae</taxon>
        <taxon>PACMAD clade</taxon>
        <taxon>Panicoideae</taxon>
        <taxon>Panicodae</taxon>
        <taxon>Paniceae</taxon>
        <taxon>Panicinae</taxon>
        <taxon>Panicum</taxon>
        <taxon>Panicum sect. Panicum</taxon>
    </lineage>
</organism>
<dbReference type="PANTHER" id="PTHR33645:SF14">
    <property type="entry name" value="EXPRESSED PROTEIN"/>
    <property type="match status" value="1"/>
</dbReference>
<dbReference type="PANTHER" id="PTHR33645">
    <property type="entry name" value="AMINOPEPTIDASE (DUF3754)"/>
    <property type="match status" value="1"/>
</dbReference>
<accession>A0A3L6T467</accession>
<dbReference type="Pfam" id="PF12576">
    <property type="entry name" value="DUF3754"/>
    <property type="match status" value="1"/>
</dbReference>
<reference evidence="4" key="1">
    <citation type="journal article" date="2019" name="Nat. Commun.">
        <title>The genome of broomcorn millet.</title>
        <authorList>
            <person name="Zou C."/>
            <person name="Miki D."/>
            <person name="Li D."/>
            <person name="Tang Q."/>
            <person name="Xiao L."/>
            <person name="Rajput S."/>
            <person name="Deng P."/>
            <person name="Jia W."/>
            <person name="Huang R."/>
            <person name="Zhang M."/>
            <person name="Sun Y."/>
            <person name="Hu J."/>
            <person name="Fu X."/>
            <person name="Schnable P.S."/>
            <person name="Li F."/>
            <person name="Zhang H."/>
            <person name="Feng B."/>
            <person name="Zhu X."/>
            <person name="Liu R."/>
            <person name="Schnable J.C."/>
            <person name="Zhu J.-K."/>
            <person name="Zhang H."/>
        </authorList>
    </citation>
    <scope>NUCLEOTIDE SEQUENCE [LARGE SCALE GENOMIC DNA]</scope>
</reference>
<evidence type="ECO:0000313" key="3">
    <source>
        <dbReference type="EMBL" id="RLN30731.1"/>
    </source>
</evidence>
<dbReference type="InterPro" id="IPR022227">
    <property type="entry name" value="DUF3754"/>
</dbReference>
<keyword evidence="2" id="KW-1133">Transmembrane helix</keyword>
<dbReference type="Proteomes" id="UP000275267">
    <property type="component" value="Unassembled WGS sequence"/>
</dbReference>
<name>A0A3L6T467_PANMI</name>
<dbReference type="AlphaFoldDB" id="A0A3L6T467"/>
<proteinExistence type="predicted"/>
<keyword evidence="4" id="KW-1185">Reference proteome</keyword>
<evidence type="ECO:0000313" key="4">
    <source>
        <dbReference type="Proteomes" id="UP000275267"/>
    </source>
</evidence>
<feature type="transmembrane region" description="Helical" evidence="2">
    <location>
        <begin position="367"/>
        <end position="388"/>
    </location>
</feature>
<dbReference type="OrthoDB" id="2020015at2759"/>
<evidence type="ECO:0000256" key="1">
    <source>
        <dbReference type="SAM" id="MobiDB-lite"/>
    </source>
</evidence>
<keyword evidence="2" id="KW-0812">Transmembrane</keyword>
<comment type="caution">
    <text evidence="3">The sequence shown here is derived from an EMBL/GenBank/DDBJ whole genome shotgun (WGS) entry which is preliminary data.</text>
</comment>
<sequence length="518" mass="60003">MSAAAAEGRMPEGEGKKGEAGMDARKDGVAREVIRMEREAVIPILKPKLVMRLAYLIEHEVDRNEFLKLCKKVEYTIRAWYLLQFEDLMASLLFVSIQLYSLFDPVTGGKRLEQQSLTPEEIETLEFNFMTYLFQVMEKSNFKLLSDEEYDIAQSGKYLLNLPIKVDESKLDKKLLTKYFKEHPHDNLPEFADKYVIFRRGIGIDRTTDYFFMEKVDVMISRAWSSLLRFTRIDRLFSKKQHLKAKKDTKKTDEINEDEEEPELFVERIRLEKIELSMKNLMSKMTIQEPTFDRMIVVYRRAGTKTKPDRGIFVKHFKNIPMADMEIVLPEKKNPTLTPMDWVKFLISAVIGLVTLVGSLEMPKADVWVVIAILSGVIGYCAKIYFTFQQNMTIYQNLITKSMYDKQLDSGKGTLLHLCDDVIQQEVKEVIICYYILMEQGKATIQDLDLRCEELIKEEFGAECNFDVHDAIKKLEKLSIVHRDSIGRIVCVPLKRANEIIGTTTEELVMRAQQSPAS</sequence>
<feature type="compositionally biased region" description="Basic and acidic residues" evidence="1">
    <location>
        <begin position="9"/>
        <end position="24"/>
    </location>
</feature>
<protein>
    <recommendedName>
        <fullName evidence="5">Aminopeptidase</fullName>
    </recommendedName>
</protein>
<feature type="region of interest" description="Disordered" evidence="1">
    <location>
        <begin position="1"/>
        <end position="24"/>
    </location>
</feature>
<dbReference type="EMBL" id="PQIB02000003">
    <property type="protein sequence ID" value="RLN30731.1"/>
    <property type="molecule type" value="Genomic_DNA"/>
</dbReference>
<dbReference type="STRING" id="4540.A0A3L6T467"/>
<feature type="transmembrane region" description="Helical" evidence="2">
    <location>
        <begin position="342"/>
        <end position="360"/>
    </location>
</feature>
<evidence type="ECO:0008006" key="5">
    <source>
        <dbReference type="Google" id="ProtNLM"/>
    </source>
</evidence>
<keyword evidence="2" id="KW-0472">Membrane</keyword>
<gene>
    <name evidence="3" type="ORF">C2845_PM05G18090</name>
</gene>
<evidence type="ECO:0000256" key="2">
    <source>
        <dbReference type="SAM" id="Phobius"/>
    </source>
</evidence>